<evidence type="ECO:0000313" key="3">
    <source>
        <dbReference type="WBParaSite" id="MCU_009570-RA"/>
    </source>
</evidence>
<proteinExistence type="predicted"/>
<name>A0A5K3FMV0_MESCO</name>
<dbReference type="PANTHER" id="PTHR18945">
    <property type="entry name" value="NEUROTRANSMITTER GATED ION CHANNEL"/>
    <property type="match status" value="1"/>
</dbReference>
<keyword evidence="2" id="KW-0812">Transmembrane</keyword>
<sequence length="396" mass="45787">DLTITVTTERPDTEVDLIPDHNEISAINKQTFVDQQEWKLHEHVEITKRVMRQEYSRSMKSHPCLSVTCRAARRPGYFYWNVFLIMFMISALSFATFAVSPDKAELRLRLSFTLILTSVTFKYVITQSLPRISYLTYMDKYVLMSLAILCIISIWHAVITIIPISTIQNASDNSTLMELQKFSNASPASAFRVTSGNPDLLRQSLNRASTSTSTPQMRDRSKNRRRRTWPSSGYHGNSGPDPSLSNDIFFDPSTSTYTPSSAFRSNGASVGDFTLTNETVSLYFLALLRAYMDIQDQIEANRLPKAQKTDEQQRLEVMKRLERNVFISFAVLYVIVHCIFVFILYFDASKRRREMRRKDKEYREFLQKNDQWQESQKNRDSRVAIDATENTIFDTA</sequence>
<dbReference type="GO" id="GO:0016020">
    <property type="term" value="C:membrane"/>
    <property type="evidence" value="ECO:0007669"/>
    <property type="project" value="InterPro"/>
</dbReference>
<dbReference type="GO" id="GO:0004888">
    <property type="term" value="F:transmembrane signaling receptor activity"/>
    <property type="evidence" value="ECO:0007669"/>
    <property type="project" value="InterPro"/>
</dbReference>
<feature type="compositionally biased region" description="Polar residues" evidence="1">
    <location>
        <begin position="204"/>
        <end position="216"/>
    </location>
</feature>
<evidence type="ECO:0000256" key="2">
    <source>
        <dbReference type="SAM" id="Phobius"/>
    </source>
</evidence>
<dbReference type="Gene3D" id="1.20.58.390">
    <property type="entry name" value="Neurotransmitter-gated ion-channel transmembrane domain"/>
    <property type="match status" value="1"/>
</dbReference>
<dbReference type="GO" id="GO:0005216">
    <property type="term" value="F:monoatomic ion channel activity"/>
    <property type="evidence" value="ECO:0007669"/>
    <property type="project" value="InterPro"/>
</dbReference>
<dbReference type="SUPFAM" id="SSF90112">
    <property type="entry name" value="Neurotransmitter-gated ion-channel transmembrane pore"/>
    <property type="match status" value="1"/>
</dbReference>
<feature type="transmembrane region" description="Helical" evidence="2">
    <location>
        <begin position="325"/>
        <end position="348"/>
    </location>
</feature>
<protein>
    <submittedName>
        <fullName evidence="3">Neur_chan_memb domain-containing protein</fullName>
    </submittedName>
</protein>
<feature type="transmembrane region" description="Helical" evidence="2">
    <location>
        <begin position="141"/>
        <end position="164"/>
    </location>
</feature>
<reference evidence="3" key="1">
    <citation type="submission" date="2019-11" db="UniProtKB">
        <authorList>
            <consortium name="WormBaseParasite"/>
        </authorList>
    </citation>
    <scope>IDENTIFICATION</scope>
</reference>
<dbReference type="AlphaFoldDB" id="A0A5K3FMV0"/>
<feature type="transmembrane region" description="Helical" evidence="2">
    <location>
        <begin position="110"/>
        <end position="129"/>
    </location>
</feature>
<organism evidence="3">
    <name type="scientific">Mesocestoides corti</name>
    <name type="common">Flatworm</name>
    <dbReference type="NCBI Taxonomy" id="53468"/>
    <lineage>
        <taxon>Eukaryota</taxon>
        <taxon>Metazoa</taxon>
        <taxon>Spiralia</taxon>
        <taxon>Lophotrochozoa</taxon>
        <taxon>Platyhelminthes</taxon>
        <taxon>Cestoda</taxon>
        <taxon>Eucestoda</taxon>
        <taxon>Cyclophyllidea</taxon>
        <taxon>Mesocestoididae</taxon>
        <taxon>Mesocestoides</taxon>
    </lineage>
</organism>
<evidence type="ECO:0000256" key="1">
    <source>
        <dbReference type="SAM" id="MobiDB-lite"/>
    </source>
</evidence>
<keyword evidence="2" id="KW-0472">Membrane</keyword>
<dbReference type="WBParaSite" id="MCU_009570-RA">
    <property type="protein sequence ID" value="MCU_009570-RA"/>
    <property type="gene ID" value="MCU_009570"/>
</dbReference>
<dbReference type="InterPro" id="IPR006201">
    <property type="entry name" value="Neur_channel"/>
</dbReference>
<dbReference type="InterPro" id="IPR038050">
    <property type="entry name" value="Neuro_actylchol_rec"/>
</dbReference>
<keyword evidence="2" id="KW-1133">Transmembrane helix</keyword>
<feature type="region of interest" description="Disordered" evidence="1">
    <location>
        <begin position="204"/>
        <end position="245"/>
    </location>
</feature>
<accession>A0A5K3FMV0</accession>
<dbReference type="InterPro" id="IPR036719">
    <property type="entry name" value="Neuro-gated_channel_TM_sf"/>
</dbReference>
<feature type="transmembrane region" description="Helical" evidence="2">
    <location>
        <begin position="78"/>
        <end position="98"/>
    </location>
</feature>